<dbReference type="GO" id="GO:0005216">
    <property type="term" value="F:monoatomic ion channel activity"/>
    <property type="evidence" value="ECO:0007669"/>
    <property type="project" value="InterPro"/>
</dbReference>
<dbReference type="SMART" id="SM01021">
    <property type="entry name" value="Bac_rhodopsin"/>
    <property type="match status" value="1"/>
</dbReference>
<feature type="compositionally biased region" description="Polar residues" evidence="11">
    <location>
        <begin position="304"/>
        <end position="330"/>
    </location>
</feature>
<evidence type="ECO:0000256" key="12">
    <source>
        <dbReference type="SAM" id="Phobius"/>
    </source>
</evidence>
<dbReference type="GO" id="GO:0007602">
    <property type="term" value="P:phototransduction"/>
    <property type="evidence" value="ECO:0007669"/>
    <property type="project" value="UniProtKB-KW"/>
</dbReference>
<evidence type="ECO:0000256" key="11">
    <source>
        <dbReference type="SAM" id="MobiDB-lite"/>
    </source>
</evidence>
<feature type="compositionally biased region" description="Basic and acidic residues" evidence="11">
    <location>
        <begin position="1030"/>
        <end position="1044"/>
    </location>
</feature>
<evidence type="ECO:0008006" key="15">
    <source>
        <dbReference type="Google" id="ProtNLM"/>
    </source>
</evidence>
<feature type="transmembrane region" description="Helical" evidence="12">
    <location>
        <begin position="150"/>
        <end position="171"/>
    </location>
</feature>
<keyword evidence="3" id="KW-0600">Photoreceptor protein</keyword>
<evidence type="ECO:0000256" key="2">
    <source>
        <dbReference type="ARBA" id="ARBA00008130"/>
    </source>
</evidence>
<protein>
    <recommendedName>
        <fullName evidence="15">Family A G protein-coupled receptor-like protein</fullName>
    </recommendedName>
</protein>
<reference evidence="13" key="1">
    <citation type="submission" date="2023-04" db="EMBL/GenBank/DDBJ databases">
        <title>Black Yeasts Isolated from many extreme environments.</title>
        <authorList>
            <person name="Coleine C."/>
            <person name="Stajich J.E."/>
            <person name="Selbmann L."/>
        </authorList>
    </citation>
    <scope>NUCLEOTIDE SEQUENCE</scope>
    <source>
        <strain evidence="13">CCFEE 5312</strain>
    </source>
</reference>
<evidence type="ECO:0000256" key="1">
    <source>
        <dbReference type="ARBA" id="ARBA00004141"/>
    </source>
</evidence>
<feature type="compositionally biased region" description="Polar residues" evidence="11">
    <location>
        <begin position="913"/>
        <end position="922"/>
    </location>
</feature>
<feature type="region of interest" description="Disordered" evidence="11">
    <location>
        <begin position="888"/>
        <end position="1003"/>
    </location>
</feature>
<dbReference type="EMBL" id="JAWDJX010000002">
    <property type="protein sequence ID" value="KAK3057927.1"/>
    <property type="molecule type" value="Genomic_DNA"/>
</dbReference>
<evidence type="ECO:0000256" key="9">
    <source>
        <dbReference type="ARBA" id="ARBA00023136"/>
    </source>
</evidence>
<keyword evidence="7 12" id="KW-1133">Transmembrane helix</keyword>
<evidence type="ECO:0000256" key="7">
    <source>
        <dbReference type="ARBA" id="ARBA00022989"/>
    </source>
</evidence>
<evidence type="ECO:0000256" key="5">
    <source>
        <dbReference type="ARBA" id="ARBA00022692"/>
    </source>
</evidence>
<feature type="region of interest" description="Disordered" evidence="11">
    <location>
        <begin position="500"/>
        <end position="559"/>
    </location>
</feature>
<feature type="transmembrane region" description="Helical" evidence="12">
    <location>
        <begin position="247"/>
        <end position="267"/>
    </location>
</feature>
<evidence type="ECO:0000256" key="8">
    <source>
        <dbReference type="ARBA" id="ARBA00022991"/>
    </source>
</evidence>
<dbReference type="FunFam" id="1.20.1070.10:FF:000160">
    <property type="entry name" value="Related to Opsin-1"/>
    <property type="match status" value="1"/>
</dbReference>
<feature type="region of interest" description="Disordered" evidence="11">
    <location>
        <begin position="697"/>
        <end position="739"/>
    </location>
</feature>
<organism evidence="13 14">
    <name type="scientific">Extremus antarcticus</name>
    <dbReference type="NCBI Taxonomy" id="702011"/>
    <lineage>
        <taxon>Eukaryota</taxon>
        <taxon>Fungi</taxon>
        <taxon>Dikarya</taxon>
        <taxon>Ascomycota</taxon>
        <taxon>Pezizomycotina</taxon>
        <taxon>Dothideomycetes</taxon>
        <taxon>Dothideomycetidae</taxon>
        <taxon>Mycosphaerellales</taxon>
        <taxon>Extremaceae</taxon>
        <taxon>Extremus</taxon>
    </lineage>
</organism>
<dbReference type="InterPro" id="IPR001425">
    <property type="entry name" value="Arc/bac/fun_rhodopsins"/>
</dbReference>
<comment type="similarity">
    <text evidence="2">Belongs to the archaeal/bacterial/fungal opsin family.</text>
</comment>
<evidence type="ECO:0000256" key="3">
    <source>
        <dbReference type="ARBA" id="ARBA00022543"/>
    </source>
</evidence>
<feature type="transmembrane region" description="Helical" evidence="12">
    <location>
        <begin position="178"/>
        <end position="198"/>
    </location>
</feature>
<feature type="transmembrane region" description="Helical" evidence="12">
    <location>
        <begin position="210"/>
        <end position="235"/>
    </location>
</feature>
<dbReference type="GO" id="GO:0016020">
    <property type="term" value="C:membrane"/>
    <property type="evidence" value="ECO:0007669"/>
    <property type="project" value="UniProtKB-SubCell"/>
</dbReference>
<feature type="compositionally biased region" description="Polar residues" evidence="11">
    <location>
        <begin position="959"/>
        <end position="973"/>
    </location>
</feature>
<comment type="caution">
    <text evidence="13">The sequence shown here is derived from an EMBL/GenBank/DDBJ whole genome shotgun (WGS) entry which is preliminary data.</text>
</comment>
<dbReference type="SUPFAM" id="SSF81321">
    <property type="entry name" value="Family A G protein-coupled receptor-like"/>
    <property type="match status" value="1"/>
</dbReference>
<dbReference type="PANTHER" id="PTHR38426">
    <property type="entry name" value="MAINTENANCE OF TELOMERE CAPPING PROTEIN 4"/>
    <property type="match status" value="1"/>
</dbReference>
<keyword evidence="10" id="KW-0675">Receptor</keyword>
<proteinExistence type="inferred from homology"/>
<name>A0AAJ0GHX9_9PEZI</name>
<keyword evidence="5 12" id="KW-0812">Transmembrane</keyword>
<feature type="compositionally biased region" description="Basic and acidic residues" evidence="11">
    <location>
        <begin position="364"/>
        <end position="390"/>
    </location>
</feature>
<keyword evidence="14" id="KW-1185">Reference proteome</keyword>
<feature type="transmembrane region" description="Helical" evidence="12">
    <location>
        <begin position="70"/>
        <end position="89"/>
    </location>
</feature>
<feature type="compositionally biased region" description="Basic and acidic residues" evidence="11">
    <location>
        <begin position="697"/>
        <end position="720"/>
    </location>
</feature>
<dbReference type="PROSITE" id="PS00327">
    <property type="entry name" value="BACTERIAL_OPSIN_RET"/>
    <property type="match status" value="1"/>
</dbReference>
<keyword evidence="4" id="KW-0716">Sensory transduction</keyword>
<evidence type="ECO:0000313" key="14">
    <source>
        <dbReference type="Proteomes" id="UP001271007"/>
    </source>
</evidence>
<dbReference type="PROSITE" id="PS00950">
    <property type="entry name" value="BACTERIAL_OPSIN_1"/>
    <property type="match status" value="1"/>
</dbReference>
<evidence type="ECO:0000313" key="13">
    <source>
        <dbReference type="EMBL" id="KAK3057927.1"/>
    </source>
</evidence>
<feature type="compositionally biased region" description="Low complexity" evidence="11">
    <location>
        <begin position="344"/>
        <end position="363"/>
    </location>
</feature>
<feature type="transmembrane region" description="Helical" evidence="12">
    <location>
        <begin position="1441"/>
        <end position="1460"/>
    </location>
</feature>
<gene>
    <name evidence="13" type="ORF">LTR09_001003</name>
</gene>
<feature type="compositionally biased region" description="Basic and acidic residues" evidence="11">
    <location>
        <begin position="859"/>
        <end position="872"/>
    </location>
</feature>
<feature type="compositionally biased region" description="Basic and acidic residues" evidence="11">
    <location>
        <begin position="421"/>
        <end position="440"/>
    </location>
</feature>
<keyword evidence="6" id="KW-0681">Retinal protein</keyword>
<feature type="compositionally biased region" description="Polar residues" evidence="11">
    <location>
        <begin position="1197"/>
        <end position="1209"/>
    </location>
</feature>
<dbReference type="PRINTS" id="PR00251">
    <property type="entry name" value="BACTRLOPSIN"/>
</dbReference>
<dbReference type="PANTHER" id="PTHR38426:SF1">
    <property type="entry name" value="MAINTENANCE OF TELOMERE CAPPING PROTEIN 4"/>
    <property type="match status" value="1"/>
</dbReference>
<keyword evidence="8" id="KW-0157">Chromophore</keyword>
<keyword evidence="9 12" id="KW-0472">Membrane</keyword>
<feature type="compositionally biased region" description="Basic and acidic residues" evidence="11">
    <location>
        <begin position="924"/>
        <end position="934"/>
    </location>
</feature>
<feature type="compositionally biased region" description="Polar residues" evidence="11">
    <location>
        <begin position="1159"/>
        <end position="1171"/>
    </location>
</feature>
<dbReference type="GO" id="GO:0009881">
    <property type="term" value="F:photoreceptor activity"/>
    <property type="evidence" value="ECO:0007669"/>
    <property type="project" value="UniProtKB-KW"/>
</dbReference>
<comment type="subcellular location">
    <subcellularLocation>
        <location evidence="1">Membrane</location>
        <topology evidence="1">Multi-pass membrane protein</topology>
    </subcellularLocation>
</comment>
<dbReference type="Pfam" id="PF01036">
    <property type="entry name" value="Bac_rhodopsin"/>
    <property type="match status" value="1"/>
</dbReference>
<evidence type="ECO:0000256" key="10">
    <source>
        <dbReference type="ARBA" id="ARBA00023170"/>
    </source>
</evidence>
<feature type="compositionally biased region" description="Polar residues" evidence="11">
    <location>
        <begin position="1051"/>
        <end position="1070"/>
    </location>
</feature>
<dbReference type="InterPro" id="IPR038769">
    <property type="entry name" value="MTC4"/>
</dbReference>
<sequence>MIVDPVQAFASVAKHTATHTSLPTVVPTLPEYQEADETGQRTLWVVFVVMLVAMIVFVGMSWSVPMKNRLYHIITTLIVTFAALSYFAMASGHGISYHHVVVKEQHKHVPDTQKDIYRQVYWARYVDWSVTTPLLLLDLCLLAGMNGGAILIAIVADIIMILTGLFAAFGSEGTSQKWGWYAIACIAYLVVIWQLVYHGRNSVSQKGGKVANFFAAIGGFTLIIWTVYPIIWGIADGSRNMDVNEEIIAYAVLDILAKPVFGAWLLFTHASIPETNVDIGGFWSQGLGNEGAIRVGDDDEGFQSGDQPNSFAQAMSSNGDNGTYPASSNALDVGFASVADGRQAESSSQAESRSSGKGSLRSLGLREEREQQHAEPVTPEERRRRPEGEGHSNGSLGHKARRSGGFLLESVFANGSPKGGQDVHGKRKAQDGQLRVDKRRQPAQSVRSGEYSLRGSPLAREVSWDGGTEVDGQRERQSSRPQTMDPAQLVQMALNLSESRKRNVSSTLQVPLPSPNRVVSMPISNYGTVRKTSTARKRSSRLSDNAARDSYSPNRISAETGSGDVLIVSSPGPDNVMYTFSPATLSRAEKARKYFELASEHRRLLQHLPPLKPDASAPGNFTFESKNQPGSAYPLIRRMTSSGDDKHELGREYNPIQALRNRRIRIREKRPFPTPPDSWADPDNVKKWIDEVESATDHPHYRADADAARVPRFEGDDDSSRGGTQQGASGHRRTDTVGSVITRPENSWTIEPTELLADTYWTEKGDNKAYIENRHGNTIFPDIERRSIDTPRISVELHRGREDHQAAGVDTEDFGDGGKHSRRRKLLMPLKNRTSERPRRHAKVMSRSSSVSSGSTTDGRLRSREGFENIGPLERHMQELIAKDEHGELSSPDLVSPDHWEAKPMPFPRMSTDESYQETAGRSSGRDSLDVPRDLHRRTKSADGRVNSTDQDVAMAERPSTSYPQKATSSVSLDKSAGTEGRRSFDAIRPTGSRPGSFRSLSKDRNMVEQHDFAAASPTNLSPIMSGDQWRPKQSHETERPMEFKRHKTGDSVNSLHRQETSATTSTFSSVKEPGSSVGRFLKGGRDRIGTLVRGERFRNKDKLDAGSGLDQYRAASDVSDVEDGEAANGYTSKWRMADSPGDSTDVSPRASLDKNRASQKYQLPSFTSSARGRRGVVPGTPITADTNPFERFKGAQNDTGKGQRQTPPRINIPEEDDAHGAAAPNTTIRFDTTPRKSYGDLALDAPPSSSRTISRSPGQRHWSIYDQAQPLQPANRKITARDIAGVRALLLCSGIKAREIQRLANRPRDQPHPELVKAAQTAGQTMEPVPLKDEALVASRMLSTHLTTTFSTFESALAAFQNVTARGLTSRLDELQQKASDQLTKHVHEASDEADAFIVELTTKQPQQTKRVDEAVDTMVRRRRRQFRLLRQAGFKVLEWLVLGIMWWIWFIVVVFNMARKGVVGVGRLGRWLVVP</sequence>
<feature type="compositionally biased region" description="Low complexity" evidence="11">
    <location>
        <begin position="846"/>
        <end position="855"/>
    </location>
</feature>
<feature type="region of interest" description="Disordered" evidence="11">
    <location>
        <begin position="294"/>
        <end position="487"/>
    </location>
</feature>
<accession>A0AAJ0GHX9</accession>
<feature type="region of interest" description="Disordered" evidence="11">
    <location>
        <begin position="1018"/>
        <end position="1083"/>
    </location>
</feature>
<feature type="region of interest" description="Disordered" evidence="11">
    <location>
        <begin position="1130"/>
        <end position="1260"/>
    </location>
</feature>
<feature type="transmembrane region" description="Helical" evidence="12">
    <location>
        <begin position="43"/>
        <end position="64"/>
    </location>
</feature>
<dbReference type="Gene3D" id="1.20.1070.10">
    <property type="entry name" value="Rhodopsin 7-helix transmembrane proteins"/>
    <property type="match status" value="1"/>
</dbReference>
<feature type="region of interest" description="Disordered" evidence="11">
    <location>
        <begin position="664"/>
        <end position="684"/>
    </location>
</feature>
<dbReference type="CDD" id="cd15028">
    <property type="entry name" value="7tm_Opsin-1_euk"/>
    <property type="match status" value="1"/>
</dbReference>
<dbReference type="Proteomes" id="UP001271007">
    <property type="component" value="Unassembled WGS sequence"/>
</dbReference>
<dbReference type="InterPro" id="IPR018229">
    <property type="entry name" value="Rhodopsin_retinal_BS"/>
</dbReference>
<feature type="region of interest" description="Disordered" evidence="11">
    <location>
        <begin position="803"/>
        <end position="872"/>
    </location>
</feature>
<evidence type="ECO:0000256" key="6">
    <source>
        <dbReference type="ARBA" id="ARBA00022925"/>
    </source>
</evidence>
<feature type="compositionally biased region" description="Low complexity" evidence="11">
    <location>
        <begin position="1247"/>
        <end position="1258"/>
    </location>
</feature>
<evidence type="ECO:0000256" key="4">
    <source>
        <dbReference type="ARBA" id="ARBA00022606"/>
    </source>
</evidence>